<dbReference type="Gene3D" id="1.10.10.60">
    <property type="entry name" value="Homeodomain-like"/>
    <property type="match status" value="1"/>
</dbReference>
<dbReference type="Gene3D" id="3.40.10.10">
    <property type="entry name" value="DNA Methylphosphotriester Repair Domain"/>
    <property type="match status" value="1"/>
</dbReference>
<dbReference type="InterPro" id="IPR009057">
    <property type="entry name" value="Homeodomain-like_sf"/>
</dbReference>
<evidence type="ECO:0000256" key="5">
    <source>
        <dbReference type="ARBA" id="ARBA00023159"/>
    </source>
</evidence>
<dbReference type="InterPro" id="IPR023170">
    <property type="entry name" value="HhH_base_excis_C"/>
</dbReference>
<dbReference type="GO" id="GO:0006285">
    <property type="term" value="P:base-excision repair, AP site formation"/>
    <property type="evidence" value="ECO:0007669"/>
    <property type="project" value="TreeGrafter"/>
</dbReference>
<dbReference type="InterPro" id="IPR011257">
    <property type="entry name" value="DNA_glycosylase"/>
</dbReference>
<dbReference type="EMBL" id="LAZR01016348">
    <property type="protein sequence ID" value="KKM04898.1"/>
    <property type="molecule type" value="Genomic_DNA"/>
</dbReference>
<reference evidence="9" key="1">
    <citation type="journal article" date="2015" name="Nature">
        <title>Complex archaea that bridge the gap between prokaryotes and eukaryotes.</title>
        <authorList>
            <person name="Spang A."/>
            <person name="Saw J.H."/>
            <person name="Jorgensen S.L."/>
            <person name="Zaremba-Niedzwiedzka K."/>
            <person name="Martijn J."/>
            <person name="Lind A.E."/>
            <person name="van Eijk R."/>
            <person name="Schleper C."/>
            <person name="Guy L."/>
            <person name="Ettema T.J."/>
        </authorList>
    </citation>
    <scope>NUCLEOTIDE SEQUENCE</scope>
</reference>
<evidence type="ECO:0000256" key="2">
    <source>
        <dbReference type="ARBA" id="ARBA00022603"/>
    </source>
</evidence>
<dbReference type="Gene3D" id="1.10.1670.10">
    <property type="entry name" value="Helix-hairpin-Helix base-excision DNA repair enzymes (C-terminal)"/>
    <property type="match status" value="1"/>
</dbReference>
<dbReference type="GO" id="GO:0008270">
    <property type="term" value="F:zinc ion binding"/>
    <property type="evidence" value="ECO:0007669"/>
    <property type="project" value="InterPro"/>
</dbReference>
<evidence type="ECO:0000256" key="6">
    <source>
        <dbReference type="ARBA" id="ARBA00023163"/>
    </source>
</evidence>
<keyword evidence="5" id="KW-0010">Activator</keyword>
<dbReference type="InterPro" id="IPR004026">
    <property type="entry name" value="Ada_DNA_repair_Zn-bd"/>
</dbReference>
<dbReference type="SUPFAM" id="SSF55945">
    <property type="entry name" value="TATA-box binding protein-like"/>
    <property type="match status" value="1"/>
</dbReference>
<dbReference type="GO" id="GO:0008725">
    <property type="term" value="F:DNA-3-methyladenine glycosylase activity"/>
    <property type="evidence" value="ECO:0007669"/>
    <property type="project" value="TreeGrafter"/>
</dbReference>
<dbReference type="GO" id="GO:0003700">
    <property type="term" value="F:DNA-binding transcription factor activity"/>
    <property type="evidence" value="ECO:0007669"/>
    <property type="project" value="InterPro"/>
</dbReference>
<evidence type="ECO:0000256" key="7">
    <source>
        <dbReference type="ARBA" id="ARBA00023204"/>
    </source>
</evidence>
<dbReference type="GO" id="GO:0032259">
    <property type="term" value="P:methylation"/>
    <property type="evidence" value="ECO:0007669"/>
    <property type="project" value="UniProtKB-KW"/>
</dbReference>
<accession>A0A0F9K143</accession>
<dbReference type="SUPFAM" id="SSF46689">
    <property type="entry name" value="Homeodomain-like"/>
    <property type="match status" value="2"/>
</dbReference>
<dbReference type="GO" id="GO:0043565">
    <property type="term" value="F:sequence-specific DNA binding"/>
    <property type="evidence" value="ECO:0007669"/>
    <property type="project" value="InterPro"/>
</dbReference>
<protein>
    <recommendedName>
        <fullName evidence="8">HTH araC/xylS-type domain-containing protein</fullName>
    </recommendedName>
</protein>
<name>A0A0F9K143_9ZZZZ</name>
<dbReference type="Gene3D" id="1.10.340.30">
    <property type="entry name" value="Hypothetical protein, domain 2"/>
    <property type="match status" value="1"/>
</dbReference>
<dbReference type="GO" id="GO:0006307">
    <property type="term" value="P:DNA alkylation repair"/>
    <property type="evidence" value="ECO:0007669"/>
    <property type="project" value="TreeGrafter"/>
</dbReference>
<keyword evidence="7" id="KW-0234">DNA repair</keyword>
<evidence type="ECO:0000313" key="9">
    <source>
        <dbReference type="EMBL" id="KKM04898.1"/>
    </source>
</evidence>
<keyword evidence="3" id="KW-0227">DNA damage</keyword>
<dbReference type="PANTHER" id="PTHR43003">
    <property type="entry name" value="DNA-3-METHYLADENINE GLYCOSYLASE"/>
    <property type="match status" value="1"/>
</dbReference>
<keyword evidence="2" id="KW-0808">Transferase</keyword>
<dbReference type="InterPro" id="IPR037046">
    <property type="entry name" value="AlkA_N_sf"/>
</dbReference>
<dbReference type="InterPro" id="IPR003265">
    <property type="entry name" value="HhH-GPD_domain"/>
</dbReference>
<dbReference type="InterPro" id="IPR035451">
    <property type="entry name" value="Ada-like_dom_sf"/>
</dbReference>
<dbReference type="GO" id="GO:0032131">
    <property type="term" value="F:alkylated DNA binding"/>
    <property type="evidence" value="ECO:0007669"/>
    <property type="project" value="TreeGrafter"/>
</dbReference>
<dbReference type="InterPro" id="IPR018060">
    <property type="entry name" value="HTH_AraC"/>
</dbReference>
<dbReference type="Pfam" id="PF06029">
    <property type="entry name" value="AlkA_N"/>
    <property type="match status" value="1"/>
</dbReference>
<dbReference type="SMART" id="SM00478">
    <property type="entry name" value="ENDO3c"/>
    <property type="match status" value="1"/>
</dbReference>
<evidence type="ECO:0000256" key="3">
    <source>
        <dbReference type="ARBA" id="ARBA00022763"/>
    </source>
</evidence>
<keyword evidence="4" id="KW-0805">Transcription regulation</keyword>
<gene>
    <name evidence="9" type="ORF">LCGC14_1759590</name>
</gene>
<sequence length="478" mass="53165">MEISEKVYRNTVLSEAPAFDGLIFIGVKTTGIFCRPVCPAKTPKFSNVEFYKSAGAAIDAGFRPCLRCRPECTPGTAAWMGTSTVILRALKLINQNIEGNIDLEILGNKLGIPGRHLRRLFKKHLGTTPSSVINTIKLLFAKKLITETGLSMADIAFASGYKSIRNFNYQLKKVYNKPPSALRKGKISTSKPNILHLSFHPPLNFRQITGFLKIRAIPGVEFASNDIYSRSIEIDNMTGFITVSCKNKENTVNLEVEFPDIEKLFYITETVKSLFDLNAPVKNIDDRLKKDKFLGNLVKQNPGIRVPGSFNSFELCIRAIVGQQVSVKGATTIIGRIASKYGKKLNIPNNFGLKNVFPGPEILAISDFEGIGLTKTRISTIKLLSKAVLEDRIIFNPFSDPADLKNALLQIKGIGEWTARYIIMRTVKSPDAFPYSDLGLLKAVSSDGTPVPEKLLKNMAEHWKPWRAYAAMYLWSNL</sequence>
<evidence type="ECO:0000256" key="4">
    <source>
        <dbReference type="ARBA" id="ARBA00023015"/>
    </source>
</evidence>
<evidence type="ECO:0000256" key="1">
    <source>
        <dbReference type="ARBA" id="ARBA00001947"/>
    </source>
</evidence>
<dbReference type="PROSITE" id="PS01124">
    <property type="entry name" value="HTH_ARAC_FAMILY_2"/>
    <property type="match status" value="1"/>
</dbReference>
<dbReference type="GO" id="GO:0043916">
    <property type="term" value="F:DNA-7-methylguanine glycosylase activity"/>
    <property type="evidence" value="ECO:0007669"/>
    <property type="project" value="TreeGrafter"/>
</dbReference>
<dbReference type="PANTHER" id="PTHR43003:SF13">
    <property type="entry name" value="DNA-3-METHYLADENINE GLYCOSYLASE 2"/>
    <property type="match status" value="1"/>
</dbReference>
<dbReference type="GO" id="GO:0005737">
    <property type="term" value="C:cytoplasm"/>
    <property type="evidence" value="ECO:0007669"/>
    <property type="project" value="TreeGrafter"/>
</dbReference>
<dbReference type="GO" id="GO:0032993">
    <property type="term" value="C:protein-DNA complex"/>
    <property type="evidence" value="ECO:0007669"/>
    <property type="project" value="TreeGrafter"/>
</dbReference>
<keyword evidence="2" id="KW-0489">Methyltransferase</keyword>
<feature type="domain" description="HTH araC/xylS-type" evidence="8">
    <location>
        <begin position="87"/>
        <end position="185"/>
    </location>
</feature>
<dbReference type="InterPro" id="IPR051912">
    <property type="entry name" value="Alkylbase_DNA_Glycosylase/TA"/>
</dbReference>
<dbReference type="Pfam" id="PF02805">
    <property type="entry name" value="Ada_Zn_binding"/>
    <property type="match status" value="1"/>
</dbReference>
<comment type="caution">
    <text evidence="9">The sequence shown here is derived from an EMBL/GenBank/DDBJ whole genome shotgun (WGS) entry which is preliminary data.</text>
</comment>
<dbReference type="SUPFAM" id="SSF48150">
    <property type="entry name" value="DNA-glycosylase"/>
    <property type="match status" value="1"/>
</dbReference>
<dbReference type="SMART" id="SM01009">
    <property type="entry name" value="AlkA_N"/>
    <property type="match status" value="1"/>
</dbReference>
<dbReference type="AlphaFoldDB" id="A0A0F9K143"/>
<proteinExistence type="predicted"/>
<dbReference type="Pfam" id="PF12833">
    <property type="entry name" value="HTH_18"/>
    <property type="match status" value="1"/>
</dbReference>
<dbReference type="SMART" id="SM00342">
    <property type="entry name" value="HTH_ARAC"/>
    <property type="match status" value="1"/>
</dbReference>
<dbReference type="CDD" id="cd00056">
    <property type="entry name" value="ENDO3c"/>
    <property type="match status" value="1"/>
</dbReference>
<comment type="cofactor">
    <cofactor evidence="1">
        <name>Zn(2+)</name>
        <dbReference type="ChEBI" id="CHEBI:29105"/>
    </cofactor>
</comment>
<dbReference type="SUPFAM" id="SSF57884">
    <property type="entry name" value="Ada DNA repair protein, N-terminal domain (N-Ada 10)"/>
    <property type="match status" value="1"/>
</dbReference>
<keyword evidence="6" id="KW-0804">Transcription</keyword>
<dbReference type="InterPro" id="IPR010316">
    <property type="entry name" value="AlkA_N"/>
</dbReference>
<organism evidence="9">
    <name type="scientific">marine sediment metagenome</name>
    <dbReference type="NCBI Taxonomy" id="412755"/>
    <lineage>
        <taxon>unclassified sequences</taxon>
        <taxon>metagenomes</taxon>
        <taxon>ecological metagenomes</taxon>
    </lineage>
</organism>
<evidence type="ECO:0000259" key="8">
    <source>
        <dbReference type="PROSITE" id="PS01124"/>
    </source>
</evidence>
<dbReference type="GO" id="GO:0008168">
    <property type="term" value="F:methyltransferase activity"/>
    <property type="evidence" value="ECO:0007669"/>
    <property type="project" value="UniProtKB-KW"/>
</dbReference>
<dbReference type="Gene3D" id="3.30.310.20">
    <property type="entry name" value="DNA-3-methyladenine glycosylase AlkA, N-terminal domain"/>
    <property type="match status" value="1"/>
</dbReference>